<dbReference type="Gene3D" id="3.90.550.10">
    <property type="entry name" value="Spore Coat Polysaccharide Biosynthesis Protein SpsA, Chain A"/>
    <property type="match status" value="1"/>
</dbReference>
<feature type="transmembrane region" description="Helical" evidence="1">
    <location>
        <begin position="230"/>
        <end position="250"/>
    </location>
</feature>
<dbReference type="InterPro" id="IPR029044">
    <property type="entry name" value="Nucleotide-diphossugar_trans"/>
</dbReference>
<name>W4L6X8_ENTF1</name>
<comment type="caution">
    <text evidence="3">The sequence shown here is derived from an EMBL/GenBank/DDBJ whole genome shotgun (WGS) entry which is preliminary data.</text>
</comment>
<dbReference type="InterPro" id="IPR050256">
    <property type="entry name" value="Glycosyltransferase_2"/>
</dbReference>
<dbReference type="Proteomes" id="UP000019141">
    <property type="component" value="Unassembled WGS sequence"/>
</dbReference>
<dbReference type="InterPro" id="IPR001173">
    <property type="entry name" value="Glyco_trans_2-like"/>
</dbReference>
<evidence type="ECO:0000259" key="2">
    <source>
        <dbReference type="Pfam" id="PF00535"/>
    </source>
</evidence>
<dbReference type="SUPFAM" id="SSF53448">
    <property type="entry name" value="Nucleotide-diphospho-sugar transferases"/>
    <property type="match status" value="1"/>
</dbReference>
<evidence type="ECO:0000256" key="1">
    <source>
        <dbReference type="SAM" id="Phobius"/>
    </source>
</evidence>
<feature type="domain" description="Glycosyltransferase 2-like" evidence="2">
    <location>
        <begin position="8"/>
        <end position="160"/>
    </location>
</feature>
<dbReference type="CDD" id="cd04179">
    <property type="entry name" value="DPM_DPG-synthase_like"/>
    <property type="match status" value="1"/>
</dbReference>
<keyword evidence="4" id="KW-1185">Reference proteome</keyword>
<dbReference type="EMBL" id="AZHW01001237">
    <property type="protein sequence ID" value="ETW93435.1"/>
    <property type="molecule type" value="Genomic_DNA"/>
</dbReference>
<dbReference type="HOGENOM" id="CLU_033536_7_3_7"/>
<dbReference type="PATRIC" id="fig|1429438.4.peg.7355"/>
<reference evidence="3 4" key="1">
    <citation type="journal article" date="2014" name="Nature">
        <title>An environmental bacterial taxon with a large and distinct metabolic repertoire.</title>
        <authorList>
            <person name="Wilson M.C."/>
            <person name="Mori T."/>
            <person name="Ruckert C."/>
            <person name="Uria A.R."/>
            <person name="Helf M.J."/>
            <person name="Takada K."/>
            <person name="Gernert C."/>
            <person name="Steffens U.A."/>
            <person name="Heycke N."/>
            <person name="Schmitt S."/>
            <person name="Rinke C."/>
            <person name="Helfrich E.J."/>
            <person name="Brachmann A.O."/>
            <person name="Gurgui C."/>
            <person name="Wakimoto T."/>
            <person name="Kracht M."/>
            <person name="Crusemann M."/>
            <person name="Hentschel U."/>
            <person name="Abe I."/>
            <person name="Matsunaga S."/>
            <person name="Kalinowski J."/>
            <person name="Takeyama H."/>
            <person name="Piel J."/>
        </authorList>
    </citation>
    <scope>NUCLEOTIDE SEQUENCE [LARGE SCALE GENOMIC DNA]</scope>
    <source>
        <strain evidence="4">TSY1</strain>
    </source>
</reference>
<accession>W4L6X8</accession>
<keyword evidence="1" id="KW-0812">Transmembrane</keyword>
<feature type="transmembrane region" description="Helical" evidence="1">
    <location>
        <begin position="262"/>
        <end position="290"/>
    </location>
</feature>
<protein>
    <submittedName>
        <fullName evidence="3">RfbJ protein</fullName>
    </submittedName>
</protein>
<proteinExistence type="predicted"/>
<keyword evidence="1" id="KW-0472">Membrane</keyword>
<dbReference type="PANTHER" id="PTHR48090:SF7">
    <property type="entry name" value="RFBJ PROTEIN"/>
    <property type="match status" value="1"/>
</dbReference>
<organism evidence="3 4">
    <name type="scientific">Entotheonella factor</name>
    <dbReference type="NCBI Taxonomy" id="1429438"/>
    <lineage>
        <taxon>Bacteria</taxon>
        <taxon>Pseudomonadati</taxon>
        <taxon>Nitrospinota/Tectimicrobiota group</taxon>
        <taxon>Candidatus Tectimicrobiota</taxon>
        <taxon>Candidatus Entotheonellia</taxon>
        <taxon>Candidatus Entotheonellales</taxon>
        <taxon>Candidatus Entotheonellaceae</taxon>
        <taxon>Candidatus Entotheonella</taxon>
    </lineage>
</organism>
<sequence length="313" mass="34922">MDELNIAVLIPCYNEETSIGTVVSDFAQALPGANIYVFDNNSIDATAKVACHAGAIVKTEVLQGKGHVVRRMFADIEADVYVLVDGDGTYDASSAASLVNLLVQGQYDMVNAERQAIHANAYRTGHKFGNKLLSSLVAFFFGKRFNDILSGYRIFSRRFVKSFPALSTGFEIETELTVHALELRMPVVEVPTPYRERSVGSYSKLNSFRDGFRILRTIFCMVKDEKPLKFFSLVAILLSIISLILAWPIFVTYLTTGLVPRFPTAILCSALMTLAVLSFFCGLILDSIALGRREQKRMWYLQTPVRCKIQSKL</sequence>
<evidence type="ECO:0000313" key="3">
    <source>
        <dbReference type="EMBL" id="ETW93435.1"/>
    </source>
</evidence>
<evidence type="ECO:0000313" key="4">
    <source>
        <dbReference type="Proteomes" id="UP000019141"/>
    </source>
</evidence>
<dbReference type="AlphaFoldDB" id="W4L6X8"/>
<dbReference type="Pfam" id="PF00535">
    <property type="entry name" value="Glycos_transf_2"/>
    <property type="match status" value="1"/>
</dbReference>
<dbReference type="PANTHER" id="PTHR48090">
    <property type="entry name" value="UNDECAPRENYL-PHOSPHATE 4-DEOXY-4-FORMAMIDO-L-ARABINOSE TRANSFERASE-RELATED"/>
    <property type="match status" value="1"/>
</dbReference>
<keyword evidence="1" id="KW-1133">Transmembrane helix</keyword>
<gene>
    <name evidence="3" type="ORF">ETSY1_39220</name>
</gene>